<organism evidence="1 2">
    <name type="scientific">Streptomyces mirabilis</name>
    <dbReference type="NCBI Taxonomy" id="68239"/>
    <lineage>
        <taxon>Bacteria</taxon>
        <taxon>Bacillati</taxon>
        <taxon>Actinomycetota</taxon>
        <taxon>Actinomycetes</taxon>
        <taxon>Kitasatosporales</taxon>
        <taxon>Streptomycetaceae</taxon>
        <taxon>Streptomyces</taxon>
    </lineage>
</organism>
<keyword evidence="2" id="KW-1185">Reference proteome</keyword>
<comment type="caution">
    <text evidence="1">The sequence shown here is derived from an EMBL/GenBank/DDBJ whole genome shotgun (WGS) entry which is preliminary data.</text>
</comment>
<evidence type="ECO:0000313" key="1">
    <source>
        <dbReference type="EMBL" id="MDU8992813.1"/>
    </source>
</evidence>
<name>A0ABU3UG24_9ACTN</name>
<sequence length="99" mass="10725">MSEVGQSKGSADLDDGHERLEPLDVHRCLLCVRVLARVRVFGGAHMRIRIGIGIGIRIRIRIRNGAITACYFTEVSMSDDDGITAASPRSPGQPLEVAP</sequence>
<accession>A0ABU3UG24</accession>
<dbReference type="Proteomes" id="UP001257627">
    <property type="component" value="Unassembled WGS sequence"/>
</dbReference>
<evidence type="ECO:0000313" key="2">
    <source>
        <dbReference type="Proteomes" id="UP001257627"/>
    </source>
</evidence>
<proteinExistence type="predicted"/>
<reference evidence="1 2" key="1">
    <citation type="submission" date="2023-02" db="EMBL/GenBank/DDBJ databases">
        <authorList>
            <person name="Maleckis M."/>
        </authorList>
    </citation>
    <scope>NUCLEOTIDE SEQUENCE [LARGE SCALE GENOMIC DNA]</scope>
    <source>
        <strain evidence="1 2">P8-A2</strain>
    </source>
</reference>
<gene>
    <name evidence="1" type="ORF">PU648_10660</name>
</gene>
<dbReference type="RefSeq" id="WP_164657663.1">
    <property type="nucleotide sequence ID" value="NZ_JAPEMK010000001.1"/>
</dbReference>
<protein>
    <submittedName>
        <fullName evidence="1">Uncharacterized protein</fullName>
    </submittedName>
</protein>
<dbReference type="EMBL" id="JARAKF010000001">
    <property type="protein sequence ID" value="MDU8992813.1"/>
    <property type="molecule type" value="Genomic_DNA"/>
</dbReference>